<dbReference type="CDD" id="cd01143">
    <property type="entry name" value="YvrC"/>
    <property type="match status" value="1"/>
</dbReference>
<evidence type="ECO:0000256" key="1">
    <source>
        <dbReference type="ARBA" id="ARBA00008814"/>
    </source>
</evidence>
<feature type="compositionally biased region" description="Basic and acidic residues" evidence="3">
    <location>
        <begin position="26"/>
        <end position="37"/>
    </location>
</feature>
<proteinExistence type="inferred from homology"/>
<dbReference type="PROSITE" id="PS50983">
    <property type="entry name" value="FE_B12_PBP"/>
    <property type="match status" value="1"/>
</dbReference>
<dbReference type="AlphaFoldDB" id="A0A0M0GPN3"/>
<dbReference type="InterPro" id="IPR050902">
    <property type="entry name" value="ABC_Transporter_SBP"/>
</dbReference>
<dbReference type="PANTHER" id="PTHR30535">
    <property type="entry name" value="VITAMIN B12-BINDING PROTEIN"/>
    <property type="match status" value="1"/>
</dbReference>
<dbReference type="OrthoDB" id="9816357at2"/>
<sequence length="316" mass="34325">MKHSIKIVLALFLALGLLTACGTTDNKAEEKPSEKSSESASKPVTVEDALGDDITLEKAPEKIVTLIPSNTEILFELGLGDSVVGVTDFDNYPEEAADIEKIGGMEFNVEKIVGMKPDLVLAHESTAVSAKAGLDQIRDSGIPVYVVRDASSFDKVYTTIENIGKLVGKNVEAEKVVSDMKDGIDSIKEKTASVKEKKSVYVEVSGEPEIYSTGKNTFVDEMLATINADNVMGDQEGWIKVSEEDVLAKNPDVIITTYGEQAVQQVLDRSAWKDVQAVKDKEVHDVNTDLVTRSGPRIVEGVEEIAKAVYPELFNE</sequence>
<feature type="region of interest" description="Disordered" evidence="3">
    <location>
        <begin position="25"/>
        <end position="44"/>
    </location>
</feature>
<evidence type="ECO:0000256" key="4">
    <source>
        <dbReference type="SAM" id="SignalP"/>
    </source>
</evidence>
<dbReference type="PATRIC" id="fig|189381.12.peg.991"/>
<name>A0A0M0GPN3_9BACI</name>
<dbReference type="RefSeq" id="WP_053426927.1">
    <property type="nucleotide sequence ID" value="NZ_JAMQJB010000003.1"/>
</dbReference>
<gene>
    <name evidence="6" type="ORF">AF331_04370</name>
</gene>
<feature type="chain" id="PRO_5039506512" evidence="4">
    <location>
        <begin position="23"/>
        <end position="316"/>
    </location>
</feature>
<dbReference type="SUPFAM" id="SSF53807">
    <property type="entry name" value="Helical backbone' metal receptor"/>
    <property type="match status" value="1"/>
</dbReference>
<dbReference type="NCBIfam" id="NF038402">
    <property type="entry name" value="TroA_like"/>
    <property type="match status" value="1"/>
</dbReference>
<evidence type="ECO:0000256" key="3">
    <source>
        <dbReference type="SAM" id="MobiDB-lite"/>
    </source>
</evidence>
<dbReference type="InterPro" id="IPR054828">
    <property type="entry name" value="Vit_B12_bind_prot"/>
</dbReference>
<evidence type="ECO:0000259" key="5">
    <source>
        <dbReference type="PROSITE" id="PS50983"/>
    </source>
</evidence>
<dbReference type="Gene3D" id="3.40.50.1980">
    <property type="entry name" value="Nitrogenase molybdenum iron protein domain"/>
    <property type="match status" value="2"/>
</dbReference>
<reference evidence="7" key="1">
    <citation type="submission" date="2015-07" db="EMBL/GenBank/DDBJ databases">
        <title>Fjat-14235 jcm11544.</title>
        <authorList>
            <person name="Liu B."/>
            <person name="Wang J."/>
            <person name="Zhu Y."/>
            <person name="Liu G."/>
            <person name="Chen Q."/>
            <person name="Chen Z."/>
            <person name="Lan J."/>
            <person name="Che J."/>
            <person name="Ge C."/>
            <person name="Shi H."/>
            <person name="Pan Z."/>
            <person name="Liu X."/>
        </authorList>
    </citation>
    <scope>NUCLEOTIDE SEQUENCE [LARGE SCALE GENOMIC DNA]</scope>
    <source>
        <strain evidence="7">JCM 11544</strain>
    </source>
</reference>
<accession>A0A0M0GPN3</accession>
<dbReference type="PANTHER" id="PTHR30535:SF34">
    <property type="entry name" value="MOLYBDATE-BINDING PROTEIN MOLA"/>
    <property type="match status" value="1"/>
</dbReference>
<dbReference type="STRING" id="189381.GCA_900166615_03418"/>
<feature type="domain" description="Fe/B12 periplasmic-binding" evidence="5">
    <location>
        <begin position="62"/>
        <end position="313"/>
    </location>
</feature>
<comment type="caution">
    <text evidence="6">The sequence shown here is derived from an EMBL/GenBank/DDBJ whole genome shotgun (WGS) entry which is preliminary data.</text>
</comment>
<dbReference type="FunFam" id="3.40.50.1980:FF:000035">
    <property type="entry name" value="Iron ABC transporter substrate-binding protein"/>
    <property type="match status" value="1"/>
</dbReference>
<protein>
    <submittedName>
        <fullName evidence="6">Iron ABC transporter substrate-binding protein</fullName>
    </submittedName>
</protein>
<dbReference type="Pfam" id="PF01497">
    <property type="entry name" value="Peripla_BP_2"/>
    <property type="match status" value="1"/>
</dbReference>
<comment type="similarity">
    <text evidence="1">Belongs to the bacterial solute-binding protein 8 family.</text>
</comment>
<feature type="signal peptide" evidence="4">
    <location>
        <begin position="1"/>
        <end position="22"/>
    </location>
</feature>
<evidence type="ECO:0000313" key="7">
    <source>
        <dbReference type="Proteomes" id="UP000037405"/>
    </source>
</evidence>
<keyword evidence="2 4" id="KW-0732">Signal</keyword>
<organism evidence="6 7">
    <name type="scientific">Rossellomorea marisflavi</name>
    <dbReference type="NCBI Taxonomy" id="189381"/>
    <lineage>
        <taxon>Bacteria</taxon>
        <taxon>Bacillati</taxon>
        <taxon>Bacillota</taxon>
        <taxon>Bacilli</taxon>
        <taxon>Bacillales</taxon>
        <taxon>Bacillaceae</taxon>
        <taxon>Rossellomorea</taxon>
    </lineage>
</organism>
<evidence type="ECO:0000256" key="2">
    <source>
        <dbReference type="ARBA" id="ARBA00022729"/>
    </source>
</evidence>
<dbReference type="EMBL" id="LGUE01000001">
    <property type="protein sequence ID" value="KON91738.1"/>
    <property type="molecule type" value="Genomic_DNA"/>
</dbReference>
<dbReference type="Proteomes" id="UP000037405">
    <property type="component" value="Unassembled WGS sequence"/>
</dbReference>
<evidence type="ECO:0000313" key="6">
    <source>
        <dbReference type="EMBL" id="KON91738.1"/>
    </source>
</evidence>
<dbReference type="InterPro" id="IPR002491">
    <property type="entry name" value="ABC_transptr_periplasmic_BD"/>
</dbReference>
<keyword evidence="7" id="KW-1185">Reference proteome</keyword>
<dbReference type="PROSITE" id="PS51257">
    <property type="entry name" value="PROKAR_LIPOPROTEIN"/>
    <property type="match status" value="1"/>
</dbReference>
<dbReference type="GO" id="GO:0071281">
    <property type="term" value="P:cellular response to iron ion"/>
    <property type="evidence" value="ECO:0007669"/>
    <property type="project" value="TreeGrafter"/>
</dbReference>